<evidence type="ECO:0000256" key="10">
    <source>
        <dbReference type="ARBA" id="ARBA00022723"/>
    </source>
</evidence>
<comment type="similarity">
    <text evidence="2 14">Belongs to the radical SAM superfamily. RlmN family.</text>
</comment>
<accession>A0A9W7TZN4</accession>
<dbReference type="GO" id="GO:0002935">
    <property type="term" value="F:tRNA (adenine(37)-C2)-methyltransferase activity"/>
    <property type="evidence" value="ECO:0007669"/>
    <property type="project" value="UniProtKB-UniRule"/>
</dbReference>
<dbReference type="Proteomes" id="UP000480854">
    <property type="component" value="Unassembled WGS sequence"/>
</dbReference>
<dbReference type="InterPro" id="IPR004383">
    <property type="entry name" value="rRNA_lsu_MTrfase_RlmN/Cfr"/>
</dbReference>
<keyword evidence="17" id="KW-1185">Reference proteome</keyword>
<evidence type="ECO:0000313" key="16">
    <source>
        <dbReference type="EMBL" id="KAA0683022.1"/>
    </source>
</evidence>
<dbReference type="GO" id="GO:0005737">
    <property type="term" value="C:cytoplasm"/>
    <property type="evidence" value="ECO:0007669"/>
    <property type="project" value="UniProtKB-SubCell"/>
</dbReference>
<feature type="binding site" evidence="14">
    <location>
        <begin position="238"/>
        <end position="240"/>
    </location>
    <ligand>
        <name>S-adenosyl-L-methionine</name>
        <dbReference type="ChEBI" id="CHEBI:59789"/>
    </ligand>
</feature>
<keyword evidence="13 14" id="KW-1015">Disulfide bond</keyword>
<dbReference type="Gene3D" id="3.20.20.70">
    <property type="entry name" value="Aldolase class I"/>
    <property type="match status" value="1"/>
</dbReference>
<dbReference type="GO" id="GO:0000049">
    <property type="term" value="F:tRNA binding"/>
    <property type="evidence" value="ECO:0007669"/>
    <property type="project" value="UniProtKB-UniRule"/>
</dbReference>
<keyword evidence="3 14" id="KW-0004">4Fe-4S</keyword>
<comment type="catalytic activity">
    <reaction evidence="14">
        <text>adenosine(2503) in 23S rRNA + 2 reduced [2Fe-2S]-[ferredoxin] + 2 S-adenosyl-L-methionine = 2-methyladenosine(2503) in 23S rRNA + 5'-deoxyadenosine + L-methionine + 2 oxidized [2Fe-2S]-[ferredoxin] + S-adenosyl-L-homocysteine</text>
        <dbReference type="Rhea" id="RHEA:42916"/>
        <dbReference type="Rhea" id="RHEA-COMP:10000"/>
        <dbReference type="Rhea" id="RHEA-COMP:10001"/>
        <dbReference type="Rhea" id="RHEA-COMP:10152"/>
        <dbReference type="Rhea" id="RHEA-COMP:10282"/>
        <dbReference type="ChEBI" id="CHEBI:17319"/>
        <dbReference type="ChEBI" id="CHEBI:33737"/>
        <dbReference type="ChEBI" id="CHEBI:33738"/>
        <dbReference type="ChEBI" id="CHEBI:57844"/>
        <dbReference type="ChEBI" id="CHEBI:57856"/>
        <dbReference type="ChEBI" id="CHEBI:59789"/>
        <dbReference type="ChEBI" id="CHEBI:74411"/>
        <dbReference type="ChEBI" id="CHEBI:74497"/>
        <dbReference type="EC" id="2.1.1.192"/>
    </reaction>
</comment>
<dbReference type="SFLD" id="SFLDS00029">
    <property type="entry name" value="Radical_SAM"/>
    <property type="match status" value="1"/>
</dbReference>
<dbReference type="InterPro" id="IPR013785">
    <property type="entry name" value="Aldolase_TIM"/>
</dbReference>
<dbReference type="AlphaFoldDB" id="A0A9W7TZN4"/>
<dbReference type="PIRSF" id="PIRSF006004">
    <property type="entry name" value="CHP00048"/>
    <property type="match status" value="1"/>
</dbReference>
<evidence type="ECO:0000256" key="9">
    <source>
        <dbReference type="ARBA" id="ARBA00022694"/>
    </source>
</evidence>
<keyword evidence="5 14" id="KW-0698">rRNA processing</keyword>
<dbReference type="GO" id="GO:0030488">
    <property type="term" value="P:tRNA methylation"/>
    <property type="evidence" value="ECO:0007669"/>
    <property type="project" value="UniProtKB-UniRule"/>
</dbReference>
<feature type="domain" description="Radical SAM core" evidence="15">
    <location>
        <begin position="115"/>
        <end position="352"/>
    </location>
</feature>
<evidence type="ECO:0000256" key="6">
    <source>
        <dbReference type="ARBA" id="ARBA00022603"/>
    </source>
</evidence>
<dbReference type="Pfam" id="PF21016">
    <property type="entry name" value="RlmN_N"/>
    <property type="match status" value="1"/>
</dbReference>
<dbReference type="GO" id="GO:0019843">
    <property type="term" value="F:rRNA binding"/>
    <property type="evidence" value="ECO:0007669"/>
    <property type="project" value="UniProtKB-UniRule"/>
</dbReference>
<feature type="binding site" evidence="14">
    <location>
        <position position="133"/>
    </location>
    <ligand>
        <name>[4Fe-4S] cluster</name>
        <dbReference type="ChEBI" id="CHEBI:49883"/>
        <note>4Fe-4S-S-AdoMet</note>
    </ligand>
</feature>
<feature type="binding site" evidence="14">
    <location>
        <position position="216"/>
    </location>
    <ligand>
        <name>S-adenosyl-L-methionine</name>
        <dbReference type="ChEBI" id="CHEBI:59789"/>
    </ligand>
</feature>
<dbReference type="PROSITE" id="PS51918">
    <property type="entry name" value="RADICAL_SAM"/>
    <property type="match status" value="1"/>
</dbReference>
<comment type="caution">
    <text evidence="16">The sequence shown here is derived from an EMBL/GenBank/DDBJ whole genome shotgun (WGS) entry which is preliminary data.</text>
</comment>
<keyword evidence="12 14" id="KW-0411">Iron-sulfur</keyword>
<dbReference type="InterPro" id="IPR027492">
    <property type="entry name" value="RNA_MTrfase_RlmN"/>
</dbReference>
<dbReference type="HAMAP" id="MF_01849">
    <property type="entry name" value="RNA_methyltr_RlmN"/>
    <property type="match status" value="1"/>
</dbReference>
<dbReference type="EMBL" id="QOKW01000003">
    <property type="protein sequence ID" value="KAA0683022.1"/>
    <property type="molecule type" value="Genomic_DNA"/>
</dbReference>
<evidence type="ECO:0000256" key="3">
    <source>
        <dbReference type="ARBA" id="ARBA00022485"/>
    </source>
</evidence>
<evidence type="ECO:0000313" key="17">
    <source>
        <dbReference type="Proteomes" id="UP000480854"/>
    </source>
</evidence>
<dbReference type="SFLD" id="SFLDF00275">
    <property type="entry name" value="adenosine_C2_methyltransferase"/>
    <property type="match status" value="1"/>
</dbReference>
<keyword evidence="7 14" id="KW-0808">Transferase</keyword>
<dbReference type="SUPFAM" id="SSF102114">
    <property type="entry name" value="Radical SAM enzymes"/>
    <property type="match status" value="1"/>
</dbReference>
<dbReference type="InterPro" id="IPR040072">
    <property type="entry name" value="Methyltransferase_A"/>
</dbReference>
<evidence type="ECO:0000256" key="1">
    <source>
        <dbReference type="ARBA" id="ARBA00004496"/>
    </source>
</evidence>
<dbReference type="PANTHER" id="PTHR30544">
    <property type="entry name" value="23S RRNA METHYLTRANSFERASE"/>
    <property type="match status" value="1"/>
</dbReference>
<dbReference type="FunFam" id="3.20.20.70:FF:000008">
    <property type="entry name" value="Dual-specificity RNA methyltransferase RlmN"/>
    <property type="match status" value="1"/>
</dbReference>
<evidence type="ECO:0000256" key="11">
    <source>
        <dbReference type="ARBA" id="ARBA00023004"/>
    </source>
</evidence>
<comment type="miscellaneous">
    <text evidence="14">Reaction proceeds by a ping-pong mechanism involving intermediate methylation of a conserved cysteine residue.</text>
</comment>
<dbReference type="PANTHER" id="PTHR30544:SF5">
    <property type="entry name" value="RADICAL SAM CORE DOMAIN-CONTAINING PROTEIN"/>
    <property type="match status" value="1"/>
</dbReference>
<keyword evidence="9 14" id="KW-0819">tRNA processing</keyword>
<dbReference type="InterPro" id="IPR058240">
    <property type="entry name" value="rSAM_sf"/>
</dbReference>
<keyword evidence="8 14" id="KW-0949">S-adenosyl-L-methionine</keyword>
<dbReference type="GO" id="GO:0051539">
    <property type="term" value="F:4 iron, 4 sulfur cluster binding"/>
    <property type="evidence" value="ECO:0007669"/>
    <property type="project" value="UniProtKB-UniRule"/>
</dbReference>
<feature type="binding site" evidence="14">
    <location>
        <position position="136"/>
    </location>
    <ligand>
        <name>[4Fe-4S] cluster</name>
        <dbReference type="ChEBI" id="CHEBI:49883"/>
        <note>4Fe-4S-S-AdoMet</note>
    </ligand>
</feature>
<comment type="subcellular location">
    <subcellularLocation>
        <location evidence="1 14">Cytoplasm</location>
    </subcellularLocation>
</comment>
<dbReference type="Gene3D" id="1.10.150.530">
    <property type="match status" value="1"/>
</dbReference>
<dbReference type="InterPro" id="IPR048641">
    <property type="entry name" value="RlmN_N"/>
</dbReference>
<feature type="active site" description="S-methylcysteine intermediate" evidence="14">
    <location>
        <position position="358"/>
    </location>
</feature>
<dbReference type="Pfam" id="PF04055">
    <property type="entry name" value="Radical_SAM"/>
    <property type="match status" value="1"/>
</dbReference>
<dbReference type="SFLD" id="SFLDG01062">
    <property type="entry name" value="methyltransferase_(Class_A)"/>
    <property type="match status" value="1"/>
</dbReference>
<dbReference type="CDD" id="cd01335">
    <property type="entry name" value="Radical_SAM"/>
    <property type="match status" value="1"/>
</dbReference>
<keyword evidence="10 14" id="KW-0479">Metal-binding</keyword>
<feature type="active site" description="Proton acceptor" evidence="14">
    <location>
        <position position="109"/>
    </location>
</feature>
<dbReference type="EC" id="2.1.1.192" evidence="14"/>
<evidence type="ECO:0000256" key="2">
    <source>
        <dbReference type="ARBA" id="ARBA00007544"/>
    </source>
</evidence>
<dbReference type="NCBIfam" id="TIGR00048">
    <property type="entry name" value="rRNA_mod_RlmN"/>
    <property type="match status" value="1"/>
</dbReference>
<evidence type="ECO:0000256" key="12">
    <source>
        <dbReference type="ARBA" id="ARBA00023014"/>
    </source>
</evidence>
<protein>
    <recommendedName>
        <fullName evidence="14">Dual-specificity RNA methyltransferase RlmN</fullName>
        <ecNumber evidence="14">2.1.1.192</ecNumber>
    </recommendedName>
    <alternativeName>
        <fullName evidence="14">23S rRNA (adenine(2503)-C(2))-methyltransferase</fullName>
    </alternativeName>
    <alternativeName>
        <fullName evidence="14">23S rRNA m2A2503 methyltransferase</fullName>
    </alternativeName>
    <alternativeName>
        <fullName evidence="14">Ribosomal RNA large subunit methyltransferase N</fullName>
    </alternativeName>
    <alternativeName>
        <fullName evidence="14">tRNA (adenine(37)-C(2))-methyltransferase</fullName>
    </alternativeName>
    <alternativeName>
        <fullName evidence="14">tRNA m2A37 methyltransferase</fullName>
    </alternativeName>
</protein>
<evidence type="ECO:0000259" key="15">
    <source>
        <dbReference type="PROSITE" id="PS51918"/>
    </source>
</evidence>
<organism evidence="16 17">
    <name type="scientific">Roseomonas genomospecies 6</name>
    <dbReference type="NCBI Taxonomy" id="214106"/>
    <lineage>
        <taxon>Bacteria</taxon>
        <taxon>Pseudomonadati</taxon>
        <taxon>Pseudomonadota</taxon>
        <taxon>Alphaproteobacteria</taxon>
        <taxon>Acetobacterales</taxon>
        <taxon>Roseomonadaceae</taxon>
        <taxon>Roseomonas</taxon>
    </lineage>
</organism>
<sequence>MSASNHAAAFALPAVDADGRKNLVGLSRDELEAEMLSVGLEKFRARQLWHWIYHRGAIDFAVMTTLAKPVREKLAETYAVARPTVVRDLKSVDGTRKWLLRMPDGQEVESVHIPEEDRGTLCVSSQVGCTLTCRFCHTGTQRLVRNLDASEIVAQVMLARDALGEWPAPPDGRMISNIVMMGMGEPLFNYENVAKALKIVMDGDGISISKRRITLSTSGVVPAMKRCGEELNVNLAVSLHAVTDELRDIIMPINRKYPLKELMDACRNYPGLNNARRITFEYVMLKGVNDSPADARALVKLLEGIPSKINLIPFNPWPGAPYERSTDRAIQVFGDIVNNAGYASPVRTTRGEDIMAACGQLKSASVRLSAADRAAIEKVLAEKDAALAG</sequence>
<name>A0A9W7TZN4_9PROT</name>
<comment type="caution">
    <text evidence="14">Lacks conserved residue(s) required for the propagation of feature annotation.</text>
</comment>
<evidence type="ECO:0000256" key="5">
    <source>
        <dbReference type="ARBA" id="ARBA00022552"/>
    </source>
</evidence>
<reference evidence="16 17" key="1">
    <citation type="submission" date="2018-07" db="EMBL/GenBank/DDBJ databases">
        <title>Genome sequence of Azospirillum sp. ATCC 49961.</title>
        <authorList>
            <person name="Sant'Anna F.H."/>
            <person name="Baldani J.I."/>
            <person name="Zilli J.E."/>
            <person name="Reis V.M."/>
            <person name="Hartmann A."/>
            <person name="Cruz L."/>
            <person name="de Souza E.M."/>
            <person name="de Oliveira Pedrosa F."/>
            <person name="Passaglia L.M.P."/>
        </authorList>
    </citation>
    <scope>NUCLEOTIDE SEQUENCE [LARGE SCALE GENOMIC DNA]</scope>
    <source>
        <strain evidence="16 17">ATCC 49961</strain>
    </source>
</reference>
<dbReference type="GO" id="GO:0070475">
    <property type="term" value="P:rRNA base methylation"/>
    <property type="evidence" value="ECO:0007669"/>
    <property type="project" value="UniProtKB-UniRule"/>
</dbReference>
<feature type="binding site" evidence="14">
    <location>
        <position position="315"/>
    </location>
    <ligand>
        <name>S-adenosyl-L-methionine</name>
        <dbReference type="ChEBI" id="CHEBI:59789"/>
    </ligand>
</feature>
<comment type="function">
    <text evidence="14">Specifically methylates position 2 of adenine 2503 in 23S rRNA and position 2 of adenine 37 in tRNAs. m2A2503 modification seems to play a crucial role in the proofreading step occurring at the peptidyl transferase center and thus would serve to optimize ribosomal fidelity.</text>
</comment>
<evidence type="ECO:0000256" key="7">
    <source>
        <dbReference type="ARBA" id="ARBA00022679"/>
    </source>
</evidence>
<evidence type="ECO:0000256" key="8">
    <source>
        <dbReference type="ARBA" id="ARBA00022691"/>
    </source>
</evidence>
<feature type="binding site" evidence="14">
    <location>
        <position position="129"/>
    </location>
    <ligand>
        <name>[4Fe-4S] cluster</name>
        <dbReference type="ChEBI" id="CHEBI:49883"/>
        <note>4Fe-4S-S-AdoMet</note>
    </ligand>
</feature>
<evidence type="ECO:0000256" key="4">
    <source>
        <dbReference type="ARBA" id="ARBA00022490"/>
    </source>
</evidence>
<evidence type="ECO:0000256" key="13">
    <source>
        <dbReference type="ARBA" id="ARBA00023157"/>
    </source>
</evidence>
<keyword evidence="4 14" id="KW-0963">Cytoplasm</keyword>
<comment type="catalytic activity">
    <reaction evidence="14">
        <text>adenosine(37) in tRNA + 2 reduced [2Fe-2S]-[ferredoxin] + 2 S-adenosyl-L-methionine = 2-methyladenosine(37) in tRNA + 5'-deoxyadenosine + L-methionine + 2 oxidized [2Fe-2S]-[ferredoxin] + S-adenosyl-L-homocysteine</text>
        <dbReference type="Rhea" id="RHEA:43332"/>
        <dbReference type="Rhea" id="RHEA-COMP:10000"/>
        <dbReference type="Rhea" id="RHEA-COMP:10001"/>
        <dbReference type="Rhea" id="RHEA-COMP:10162"/>
        <dbReference type="Rhea" id="RHEA-COMP:10485"/>
        <dbReference type="ChEBI" id="CHEBI:17319"/>
        <dbReference type="ChEBI" id="CHEBI:33737"/>
        <dbReference type="ChEBI" id="CHEBI:33738"/>
        <dbReference type="ChEBI" id="CHEBI:57844"/>
        <dbReference type="ChEBI" id="CHEBI:57856"/>
        <dbReference type="ChEBI" id="CHEBI:59789"/>
        <dbReference type="ChEBI" id="CHEBI:74411"/>
        <dbReference type="ChEBI" id="CHEBI:74497"/>
        <dbReference type="EC" id="2.1.1.192"/>
    </reaction>
</comment>
<comment type="cofactor">
    <cofactor evidence="14">
        <name>[4Fe-4S] cluster</name>
        <dbReference type="ChEBI" id="CHEBI:49883"/>
    </cofactor>
    <text evidence="14">Binds 1 [4Fe-4S] cluster. The cluster is coordinated with 3 cysteines and an exchangeable S-adenosyl-L-methionine.</text>
</comment>
<keyword evidence="11 14" id="KW-0408">Iron</keyword>
<dbReference type="GO" id="GO:0070040">
    <property type="term" value="F:rRNA (adenine(2503)-C2-)-methyltransferase activity"/>
    <property type="evidence" value="ECO:0007669"/>
    <property type="project" value="UniProtKB-UniRule"/>
</dbReference>
<keyword evidence="6 14" id="KW-0489">Methyltransferase</keyword>
<dbReference type="OrthoDB" id="9793973at2"/>
<gene>
    <name evidence="14 16" type="primary">rlmN</name>
    <name evidence="16" type="ORF">DS843_06360</name>
</gene>
<dbReference type="InterPro" id="IPR007197">
    <property type="entry name" value="rSAM"/>
</dbReference>
<proteinExistence type="inferred from homology"/>
<dbReference type="GO" id="GO:0046872">
    <property type="term" value="F:metal ion binding"/>
    <property type="evidence" value="ECO:0007669"/>
    <property type="project" value="UniProtKB-KW"/>
</dbReference>
<feature type="binding site" evidence="14">
    <location>
        <begin position="184"/>
        <end position="185"/>
    </location>
    <ligand>
        <name>S-adenosyl-L-methionine</name>
        <dbReference type="ChEBI" id="CHEBI:59789"/>
    </ligand>
</feature>
<evidence type="ECO:0000256" key="14">
    <source>
        <dbReference type="HAMAP-Rule" id="MF_01849"/>
    </source>
</evidence>
<dbReference type="RefSeq" id="WP_149468037.1">
    <property type="nucleotide sequence ID" value="NZ_QOKW01000003.1"/>
</dbReference>